<dbReference type="InterPro" id="IPR002125">
    <property type="entry name" value="CMP_dCMP_dom"/>
</dbReference>
<evidence type="ECO:0000259" key="2">
    <source>
        <dbReference type="PROSITE" id="PS51747"/>
    </source>
</evidence>
<dbReference type="STRING" id="1335616.WDC_1207"/>
<evidence type="ECO:0000256" key="1">
    <source>
        <dbReference type="ARBA" id="ARBA00006576"/>
    </source>
</evidence>
<feature type="domain" description="CMP/dCMP-type deaminase" evidence="2">
    <location>
        <begin position="2"/>
        <end position="63"/>
    </location>
</feature>
<gene>
    <name evidence="3" type="ORF">WDC_1207</name>
</gene>
<dbReference type="GO" id="GO:0055086">
    <property type="term" value="P:nucleobase-containing small molecule metabolic process"/>
    <property type="evidence" value="ECO:0007669"/>
    <property type="project" value="UniProtKB-ARBA"/>
</dbReference>
<comment type="caution">
    <text evidence="3">The sequence shown here is derived from an EMBL/GenBank/DDBJ whole genome shotgun (WGS) entry which is preliminary data.</text>
</comment>
<protein>
    <submittedName>
        <fullName evidence="3">Cytidine deaminase</fullName>
        <ecNumber evidence="3">3.5.4.5</ecNumber>
    </submittedName>
</protein>
<dbReference type="PATRIC" id="fig|1335616.4.peg.1207"/>
<dbReference type="Pfam" id="PF00383">
    <property type="entry name" value="dCMP_cyt_deam_1"/>
    <property type="match status" value="1"/>
</dbReference>
<evidence type="ECO:0000313" key="3">
    <source>
        <dbReference type="EMBL" id="KIS03223.1"/>
    </source>
</evidence>
<organism evidence="3 4">
    <name type="scientific">Paucilactobacillus wasatchensis</name>
    <dbReference type="NCBI Taxonomy" id="1335616"/>
    <lineage>
        <taxon>Bacteria</taxon>
        <taxon>Bacillati</taxon>
        <taxon>Bacillota</taxon>
        <taxon>Bacilli</taxon>
        <taxon>Lactobacillales</taxon>
        <taxon>Lactobacillaceae</taxon>
        <taxon>Paucilactobacillus</taxon>
    </lineage>
</organism>
<dbReference type="EMBL" id="AWTT01000027">
    <property type="protein sequence ID" value="KIS03223.1"/>
    <property type="molecule type" value="Genomic_DNA"/>
</dbReference>
<dbReference type="InterPro" id="IPR050202">
    <property type="entry name" value="Cyt/Deoxycyt_deaminase"/>
</dbReference>
<dbReference type="SUPFAM" id="SSF53927">
    <property type="entry name" value="Cytidine deaminase-like"/>
    <property type="match status" value="1"/>
</dbReference>
<dbReference type="Gene3D" id="3.40.140.10">
    <property type="entry name" value="Cytidine Deaminase, domain 2"/>
    <property type="match status" value="1"/>
</dbReference>
<dbReference type="InterPro" id="IPR016193">
    <property type="entry name" value="Cytidine_deaminase-like"/>
</dbReference>
<dbReference type="GO" id="GO:0005829">
    <property type="term" value="C:cytosol"/>
    <property type="evidence" value="ECO:0007669"/>
    <property type="project" value="TreeGrafter"/>
</dbReference>
<comment type="similarity">
    <text evidence="1">Belongs to the cytidine and deoxycytidylate deaminase family.</text>
</comment>
<sequence length="63" mass="7061">MKEQSELFKVATGMLTKAYVPYSKFQVGAAVLTEDGQIYGGCNIENASYGLWVSKLWRTNGYF</sequence>
<dbReference type="Proteomes" id="UP000032279">
    <property type="component" value="Unassembled WGS sequence"/>
</dbReference>
<reference evidence="3 4" key="1">
    <citation type="submission" date="2013-08" db="EMBL/GenBank/DDBJ databases">
        <title>Lactobacillus wasatchii sp. WDC04, a late gas producing bacteria isolated from aged chedder cheese.</title>
        <authorList>
            <person name="Oberg C.J."/>
            <person name="Culumber M."/>
            <person name="McMahon D.J."/>
            <person name="Broadbent J.R."/>
            <person name="Oberg T.S."/>
            <person name="Ortaki F."/>
        </authorList>
    </citation>
    <scope>NUCLEOTIDE SEQUENCE [LARGE SCALE GENOMIC DNA]</scope>
    <source>
        <strain evidence="3 4">WDC04</strain>
    </source>
</reference>
<accession>A0A0D0Y4L8</accession>
<dbReference type="CDD" id="cd01283">
    <property type="entry name" value="cytidine_deaminase"/>
    <property type="match status" value="1"/>
</dbReference>
<dbReference type="PANTHER" id="PTHR11644">
    <property type="entry name" value="CYTIDINE DEAMINASE"/>
    <property type="match status" value="1"/>
</dbReference>
<evidence type="ECO:0000313" key="4">
    <source>
        <dbReference type="Proteomes" id="UP000032279"/>
    </source>
</evidence>
<proteinExistence type="inferred from homology"/>
<dbReference type="GO" id="GO:0008270">
    <property type="term" value="F:zinc ion binding"/>
    <property type="evidence" value="ECO:0007669"/>
    <property type="project" value="TreeGrafter"/>
</dbReference>
<keyword evidence="4" id="KW-1185">Reference proteome</keyword>
<dbReference type="GO" id="GO:0072527">
    <property type="term" value="P:pyrimidine-containing compound metabolic process"/>
    <property type="evidence" value="ECO:0007669"/>
    <property type="project" value="UniProtKB-ARBA"/>
</dbReference>
<dbReference type="AlphaFoldDB" id="A0A0D0Y4L8"/>
<name>A0A0D0Y4L8_9LACO</name>
<dbReference type="EC" id="3.5.4.5" evidence="3"/>
<dbReference type="PROSITE" id="PS51747">
    <property type="entry name" value="CYT_DCMP_DEAMINASES_2"/>
    <property type="match status" value="1"/>
</dbReference>
<dbReference type="PANTHER" id="PTHR11644:SF2">
    <property type="entry name" value="CYTIDINE DEAMINASE"/>
    <property type="match status" value="1"/>
</dbReference>
<dbReference type="GO" id="GO:0004126">
    <property type="term" value="F:cytidine deaminase activity"/>
    <property type="evidence" value="ECO:0007669"/>
    <property type="project" value="UniProtKB-EC"/>
</dbReference>
<keyword evidence="3" id="KW-0378">Hydrolase</keyword>